<organism evidence="2 3">
    <name type="scientific">Candidatus Eisenbergiella merdavium</name>
    <dbReference type="NCBI Taxonomy" id="2838551"/>
    <lineage>
        <taxon>Bacteria</taxon>
        <taxon>Bacillati</taxon>
        <taxon>Bacillota</taxon>
        <taxon>Clostridia</taxon>
        <taxon>Lachnospirales</taxon>
        <taxon>Lachnospiraceae</taxon>
        <taxon>Eisenbergiella</taxon>
    </lineage>
</organism>
<dbReference type="SUPFAM" id="SSF55729">
    <property type="entry name" value="Acyl-CoA N-acyltransferases (Nat)"/>
    <property type="match status" value="1"/>
</dbReference>
<dbReference type="Pfam" id="PF00583">
    <property type="entry name" value="Acetyltransf_1"/>
    <property type="match status" value="1"/>
</dbReference>
<accession>A0A9D2SS26</accession>
<dbReference type="InterPro" id="IPR016181">
    <property type="entry name" value="Acyl_CoA_acyltransferase"/>
</dbReference>
<evidence type="ECO:0000313" key="3">
    <source>
        <dbReference type="Proteomes" id="UP000823891"/>
    </source>
</evidence>
<evidence type="ECO:0000259" key="1">
    <source>
        <dbReference type="PROSITE" id="PS51186"/>
    </source>
</evidence>
<reference evidence="2" key="2">
    <citation type="submission" date="2021-04" db="EMBL/GenBank/DDBJ databases">
        <authorList>
            <person name="Gilroy R."/>
        </authorList>
    </citation>
    <scope>NUCLEOTIDE SEQUENCE</scope>
    <source>
        <strain evidence="2">USAMLcec2-132</strain>
    </source>
</reference>
<reference evidence="2" key="1">
    <citation type="journal article" date="2021" name="PeerJ">
        <title>Extensive microbial diversity within the chicken gut microbiome revealed by metagenomics and culture.</title>
        <authorList>
            <person name="Gilroy R."/>
            <person name="Ravi A."/>
            <person name="Getino M."/>
            <person name="Pursley I."/>
            <person name="Horton D.L."/>
            <person name="Alikhan N.F."/>
            <person name="Baker D."/>
            <person name="Gharbi K."/>
            <person name="Hall N."/>
            <person name="Watson M."/>
            <person name="Adriaenssens E.M."/>
            <person name="Foster-Nyarko E."/>
            <person name="Jarju S."/>
            <person name="Secka A."/>
            <person name="Antonio M."/>
            <person name="Oren A."/>
            <person name="Chaudhuri R.R."/>
            <person name="La Ragione R."/>
            <person name="Hildebrand F."/>
            <person name="Pallen M.J."/>
        </authorList>
    </citation>
    <scope>NUCLEOTIDE SEQUENCE</scope>
    <source>
        <strain evidence="2">USAMLcec2-132</strain>
    </source>
</reference>
<protein>
    <submittedName>
        <fullName evidence="2">GNAT family N-acetyltransferase</fullName>
    </submittedName>
</protein>
<dbReference type="InterPro" id="IPR000182">
    <property type="entry name" value="GNAT_dom"/>
</dbReference>
<sequence>MMDIRKLSEDFEVRILTAEDVDMVFAVYQGNPDYFRHMNDVPERSGVLEDMSALPKGKTAEDKKFLGFFGEKGLTAVMDLILGYPDEVTAFIGLFMMERSLQGRGIGSTIIREAERFLKKEGYQSIRLAYIRGNPESEGFWYKNGFHPTGTEIDAESYTMIVMEKQL</sequence>
<dbReference type="EMBL" id="DWWS01000062">
    <property type="protein sequence ID" value="HJC25335.1"/>
    <property type="molecule type" value="Genomic_DNA"/>
</dbReference>
<evidence type="ECO:0000313" key="2">
    <source>
        <dbReference type="EMBL" id="HJC25335.1"/>
    </source>
</evidence>
<feature type="domain" description="N-acetyltransferase" evidence="1">
    <location>
        <begin position="11"/>
        <end position="167"/>
    </location>
</feature>
<dbReference type="Gene3D" id="3.40.630.30">
    <property type="match status" value="1"/>
</dbReference>
<dbReference type="CDD" id="cd04301">
    <property type="entry name" value="NAT_SF"/>
    <property type="match status" value="1"/>
</dbReference>
<dbReference type="PROSITE" id="PS51186">
    <property type="entry name" value="GNAT"/>
    <property type="match status" value="1"/>
</dbReference>
<comment type="caution">
    <text evidence="2">The sequence shown here is derived from an EMBL/GenBank/DDBJ whole genome shotgun (WGS) entry which is preliminary data.</text>
</comment>
<dbReference type="GO" id="GO:0016747">
    <property type="term" value="F:acyltransferase activity, transferring groups other than amino-acyl groups"/>
    <property type="evidence" value="ECO:0007669"/>
    <property type="project" value="InterPro"/>
</dbReference>
<dbReference type="Proteomes" id="UP000823891">
    <property type="component" value="Unassembled WGS sequence"/>
</dbReference>
<dbReference type="AlphaFoldDB" id="A0A9D2SS26"/>
<gene>
    <name evidence="2" type="ORF">H9761_16805</name>
</gene>
<name>A0A9D2SS26_9FIRM</name>
<proteinExistence type="predicted"/>